<dbReference type="Proteomes" id="UP000299102">
    <property type="component" value="Unassembled WGS sequence"/>
</dbReference>
<evidence type="ECO:0000313" key="1">
    <source>
        <dbReference type="EMBL" id="GBP33825.1"/>
    </source>
</evidence>
<dbReference type="AlphaFoldDB" id="A0A4C1V7V7"/>
<dbReference type="EMBL" id="BGZK01000279">
    <property type="protein sequence ID" value="GBP33825.1"/>
    <property type="molecule type" value="Genomic_DNA"/>
</dbReference>
<comment type="caution">
    <text evidence="1">The sequence shown here is derived from an EMBL/GenBank/DDBJ whole genome shotgun (WGS) entry which is preliminary data.</text>
</comment>
<name>A0A4C1V7V7_EUMVA</name>
<accession>A0A4C1V7V7</accession>
<keyword evidence="2" id="KW-1185">Reference proteome</keyword>
<sequence>MQHENGPARSVRYRTLTEYKREVSASAIVLRPVSASSDYQLPFQKPSLPSDILFLPKRLQKSTHINKYNVVSSSSVRNVTCDGFHRATIAAWS</sequence>
<evidence type="ECO:0000313" key="2">
    <source>
        <dbReference type="Proteomes" id="UP000299102"/>
    </source>
</evidence>
<proteinExistence type="predicted"/>
<protein>
    <submittedName>
        <fullName evidence="1">Uncharacterized protein</fullName>
    </submittedName>
</protein>
<reference evidence="1 2" key="1">
    <citation type="journal article" date="2019" name="Commun. Biol.">
        <title>The bagworm genome reveals a unique fibroin gene that provides high tensile strength.</title>
        <authorList>
            <person name="Kono N."/>
            <person name="Nakamura H."/>
            <person name="Ohtoshi R."/>
            <person name="Tomita M."/>
            <person name="Numata K."/>
            <person name="Arakawa K."/>
        </authorList>
    </citation>
    <scope>NUCLEOTIDE SEQUENCE [LARGE SCALE GENOMIC DNA]</scope>
</reference>
<gene>
    <name evidence="1" type="ORF">EVAR_25426_1</name>
</gene>
<organism evidence="1 2">
    <name type="scientific">Eumeta variegata</name>
    <name type="common">Bagworm moth</name>
    <name type="synonym">Eumeta japonica</name>
    <dbReference type="NCBI Taxonomy" id="151549"/>
    <lineage>
        <taxon>Eukaryota</taxon>
        <taxon>Metazoa</taxon>
        <taxon>Ecdysozoa</taxon>
        <taxon>Arthropoda</taxon>
        <taxon>Hexapoda</taxon>
        <taxon>Insecta</taxon>
        <taxon>Pterygota</taxon>
        <taxon>Neoptera</taxon>
        <taxon>Endopterygota</taxon>
        <taxon>Lepidoptera</taxon>
        <taxon>Glossata</taxon>
        <taxon>Ditrysia</taxon>
        <taxon>Tineoidea</taxon>
        <taxon>Psychidae</taxon>
        <taxon>Oiketicinae</taxon>
        <taxon>Eumeta</taxon>
    </lineage>
</organism>